<feature type="transmembrane region" description="Helical" evidence="1">
    <location>
        <begin position="32"/>
        <end position="55"/>
    </location>
</feature>
<evidence type="ECO:0000313" key="3">
    <source>
        <dbReference type="Proteomes" id="UP000664795"/>
    </source>
</evidence>
<comment type="caution">
    <text evidence="2">The sequence shown here is derived from an EMBL/GenBank/DDBJ whole genome shotgun (WGS) entry which is preliminary data.</text>
</comment>
<sequence>MQQLPLYVPIVFGLTMLLALYLFHRATQSQTALWLLLGWGALQTALGLTGFYQVINPAPPRFPLLVLPPLLLVVGVLSTKRGQRFIDGLDLRLLTLFHVVRVPVEAVLFWLFMQGAVPQLMTFEGRNFDILSGLSAPVLYYVGFAGNRPKQTILLIWNVVCLGLVINIAVNGLLSAPTPLQQFAFDQPNIALAYFPFVLLPSLVVPMVIFAHLAAIRRSVYPV</sequence>
<dbReference type="EMBL" id="JAFMYU010000002">
    <property type="protein sequence ID" value="MBO0929937.1"/>
    <property type="molecule type" value="Genomic_DNA"/>
</dbReference>
<feature type="transmembrane region" description="Helical" evidence="1">
    <location>
        <begin position="61"/>
        <end position="79"/>
    </location>
</feature>
<feature type="transmembrane region" description="Helical" evidence="1">
    <location>
        <begin position="91"/>
        <end position="113"/>
    </location>
</feature>
<feature type="transmembrane region" description="Helical" evidence="1">
    <location>
        <begin position="194"/>
        <end position="216"/>
    </location>
</feature>
<keyword evidence="1" id="KW-0812">Transmembrane</keyword>
<dbReference type="AlphaFoldDB" id="A0A939G057"/>
<proteinExistence type="predicted"/>
<keyword evidence="3" id="KW-1185">Reference proteome</keyword>
<evidence type="ECO:0000313" key="2">
    <source>
        <dbReference type="EMBL" id="MBO0929937.1"/>
    </source>
</evidence>
<accession>A0A939G057</accession>
<keyword evidence="1" id="KW-0472">Membrane</keyword>
<dbReference type="RefSeq" id="WP_207333907.1">
    <property type="nucleotide sequence ID" value="NZ_JAFMYU010000002.1"/>
</dbReference>
<reference evidence="2 3" key="1">
    <citation type="submission" date="2021-03" db="EMBL/GenBank/DDBJ databases">
        <title>Fibrella sp. HMF5036 genome sequencing and assembly.</title>
        <authorList>
            <person name="Kang H."/>
            <person name="Kim H."/>
            <person name="Bae S."/>
            <person name="Joh K."/>
        </authorList>
    </citation>
    <scope>NUCLEOTIDE SEQUENCE [LARGE SCALE GENOMIC DNA]</scope>
    <source>
        <strain evidence="2 3">HMF5036</strain>
    </source>
</reference>
<organism evidence="2 3">
    <name type="scientific">Fibrella aquatilis</name>
    <dbReference type="NCBI Taxonomy" id="2817059"/>
    <lineage>
        <taxon>Bacteria</taxon>
        <taxon>Pseudomonadati</taxon>
        <taxon>Bacteroidota</taxon>
        <taxon>Cytophagia</taxon>
        <taxon>Cytophagales</taxon>
        <taxon>Spirosomataceae</taxon>
        <taxon>Fibrella</taxon>
    </lineage>
</organism>
<protein>
    <submittedName>
        <fullName evidence="2">Uncharacterized protein</fullName>
    </submittedName>
</protein>
<gene>
    <name evidence="2" type="ORF">J2I48_02980</name>
</gene>
<dbReference type="Proteomes" id="UP000664795">
    <property type="component" value="Unassembled WGS sequence"/>
</dbReference>
<feature type="transmembrane region" description="Helical" evidence="1">
    <location>
        <begin position="125"/>
        <end position="142"/>
    </location>
</feature>
<keyword evidence="1" id="KW-1133">Transmembrane helix</keyword>
<name>A0A939G057_9BACT</name>
<evidence type="ECO:0000256" key="1">
    <source>
        <dbReference type="SAM" id="Phobius"/>
    </source>
</evidence>
<feature type="transmembrane region" description="Helical" evidence="1">
    <location>
        <begin position="154"/>
        <end position="174"/>
    </location>
</feature>
<feature type="transmembrane region" description="Helical" evidence="1">
    <location>
        <begin position="6"/>
        <end position="23"/>
    </location>
</feature>